<dbReference type="GO" id="GO:1990281">
    <property type="term" value="C:efflux pump complex"/>
    <property type="evidence" value="ECO:0007669"/>
    <property type="project" value="TreeGrafter"/>
</dbReference>
<dbReference type="EMBL" id="JAJEPU010000006">
    <property type="protein sequence ID" value="MCC2163898.1"/>
    <property type="molecule type" value="Genomic_DNA"/>
</dbReference>
<dbReference type="Gene3D" id="1.20.1600.10">
    <property type="entry name" value="Outer membrane efflux proteins (OEP)"/>
    <property type="match status" value="2"/>
</dbReference>
<evidence type="ECO:0000256" key="8">
    <source>
        <dbReference type="SAM" id="SignalP"/>
    </source>
</evidence>
<dbReference type="GO" id="GO:0015562">
    <property type="term" value="F:efflux transmembrane transporter activity"/>
    <property type="evidence" value="ECO:0007669"/>
    <property type="project" value="InterPro"/>
</dbReference>
<dbReference type="GO" id="GO:0015288">
    <property type="term" value="F:porin activity"/>
    <property type="evidence" value="ECO:0007669"/>
    <property type="project" value="TreeGrafter"/>
</dbReference>
<feature type="signal peptide" evidence="8">
    <location>
        <begin position="1"/>
        <end position="19"/>
    </location>
</feature>
<dbReference type="PANTHER" id="PTHR30026:SF20">
    <property type="entry name" value="OUTER MEMBRANE PROTEIN TOLC"/>
    <property type="match status" value="1"/>
</dbReference>
<keyword evidence="5" id="KW-0998">Cell outer membrane</keyword>
<dbReference type="Proteomes" id="UP001198962">
    <property type="component" value="Unassembled WGS sequence"/>
</dbReference>
<dbReference type="GO" id="GO:0009279">
    <property type="term" value="C:cell outer membrane"/>
    <property type="evidence" value="ECO:0007669"/>
    <property type="project" value="UniProtKB-SubCell"/>
</dbReference>
<keyword evidence="6" id="KW-0175">Coiled coil</keyword>
<dbReference type="InterPro" id="IPR051906">
    <property type="entry name" value="TolC-like"/>
</dbReference>
<feature type="compositionally biased region" description="Low complexity" evidence="7">
    <location>
        <begin position="41"/>
        <end position="57"/>
    </location>
</feature>
<sequence length="429" mass="46626">MRKSRSRLLALAFALSAMTVGTTISGVGRIQAFADSDVAEESSSGASAGSANSGEQATSPVVSPEVTWEEDTARTEMADGNVISEERLNDNTVEYDELGSLIHRGNTSAKQASDATDSTRQQYTQMKEELTELIAEDKRKKDDAKDSGDMDDYAEYSANLAIYRASISQYNKMLQRMNRKNSSSSQLSLERTLTNGAQSLMISYQSVKQQEELASQMQALYQTQYENTCTMLGAGLASQTDVDTAYANLLSAQQSAESAKNSEDEIYENLCLMLGLATDGSIEIAKIPSADASRVDSLDLSADTQTAIGNNTELISIRSNSSNSDTAGMNAKSSKEQAQIEQVKTGMQDLYNQVLQSRQALVSAQTGAQSAEITWKNAQSKYSLGMLSKAEYLQTQISYTQKKNALESANLSLFQALNTYDWAVKGIMQ</sequence>
<dbReference type="RefSeq" id="WP_308450666.1">
    <property type="nucleotide sequence ID" value="NZ_JAJEPU010000006.1"/>
</dbReference>
<dbReference type="AlphaFoldDB" id="A0AAE3AQM8"/>
<keyword evidence="8" id="KW-0732">Signal</keyword>
<gene>
    <name evidence="9" type="ORF">LKD32_03200</name>
</gene>
<reference evidence="9" key="1">
    <citation type="submission" date="2021-10" db="EMBL/GenBank/DDBJ databases">
        <title>Anaerobic single-cell dispensing facilitates the cultivation of human gut bacteria.</title>
        <authorList>
            <person name="Afrizal A."/>
        </authorList>
    </citation>
    <scope>NUCLEOTIDE SEQUENCE</scope>
    <source>
        <strain evidence="9">CLA-AA-H274</strain>
    </source>
</reference>
<dbReference type="SUPFAM" id="SSF56954">
    <property type="entry name" value="Outer membrane efflux proteins (OEP)"/>
    <property type="match status" value="1"/>
</dbReference>
<evidence type="ECO:0000313" key="9">
    <source>
        <dbReference type="EMBL" id="MCC2163898.1"/>
    </source>
</evidence>
<feature type="coiled-coil region" evidence="6">
    <location>
        <begin position="116"/>
        <end position="180"/>
    </location>
</feature>
<evidence type="ECO:0000313" key="10">
    <source>
        <dbReference type="Proteomes" id="UP001198962"/>
    </source>
</evidence>
<evidence type="ECO:0000256" key="4">
    <source>
        <dbReference type="ARBA" id="ARBA00023136"/>
    </source>
</evidence>
<evidence type="ECO:0000256" key="5">
    <source>
        <dbReference type="ARBA" id="ARBA00023237"/>
    </source>
</evidence>
<proteinExistence type="predicted"/>
<feature type="region of interest" description="Disordered" evidence="7">
    <location>
        <begin position="41"/>
        <end position="68"/>
    </location>
</feature>
<dbReference type="PANTHER" id="PTHR30026">
    <property type="entry name" value="OUTER MEMBRANE PROTEIN TOLC"/>
    <property type="match status" value="1"/>
</dbReference>
<evidence type="ECO:0000256" key="2">
    <source>
        <dbReference type="ARBA" id="ARBA00022452"/>
    </source>
</evidence>
<feature type="chain" id="PRO_5042005948" evidence="8">
    <location>
        <begin position="20"/>
        <end position="429"/>
    </location>
</feature>
<keyword evidence="2" id="KW-1134">Transmembrane beta strand</keyword>
<keyword evidence="3" id="KW-0812">Transmembrane</keyword>
<evidence type="ECO:0000256" key="7">
    <source>
        <dbReference type="SAM" id="MobiDB-lite"/>
    </source>
</evidence>
<evidence type="ECO:0000256" key="6">
    <source>
        <dbReference type="SAM" id="Coils"/>
    </source>
</evidence>
<comment type="caution">
    <text evidence="9">The sequence shown here is derived from an EMBL/GenBank/DDBJ whole genome shotgun (WGS) entry which is preliminary data.</text>
</comment>
<comment type="subcellular location">
    <subcellularLocation>
        <location evidence="1">Cell outer membrane</location>
    </subcellularLocation>
</comment>
<keyword evidence="10" id="KW-1185">Reference proteome</keyword>
<protein>
    <submittedName>
        <fullName evidence="9">TolC family protein</fullName>
    </submittedName>
</protein>
<name>A0AAE3AQM8_9FIRM</name>
<evidence type="ECO:0000256" key="3">
    <source>
        <dbReference type="ARBA" id="ARBA00022692"/>
    </source>
</evidence>
<evidence type="ECO:0000256" key="1">
    <source>
        <dbReference type="ARBA" id="ARBA00004442"/>
    </source>
</evidence>
<organism evidence="9 10">
    <name type="scientific">Brotaphodocola catenula</name>
    <dbReference type="NCBI Taxonomy" id="2885361"/>
    <lineage>
        <taxon>Bacteria</taxon>
        <taxon>Bacillati</taxon>
        <taxon>Bacillota</taxon>
        <taxon>Clostridia</taxon>
        <taxon>Lachnospirales</taxon>
        <taxon>Lachnospiraceae</taxon>
        <taxon>Brotaphodocola</taxon>
    </lineage>
</organism>
<accession>A0AAE3AQM8</accession>
<keyword evidence="4" id="KW-0472">Membrane</keyword>